<dbReference type="PIRSF" id="PIRSF005572">
    <property type="entry name" value="NifS"/>
    <property type="match status" value="1"/>
</dbReference>
<evidence type="ECO:0000256" key="2">
    <source>
        <dbReference type="ARBA" id="ARBA00010447"/>
    </source>
</evidence>
<accession>A0A5C1ACZ3</accession>
<evidence type="ECO:0000256" key="5">
    <source>
        <dbReference type="ARBA" id="ARBA00050776"/>
    </source>
</evidence>
<evidence type="ECO:0000256" key="1">
    <source>
        <dbReference type="ARBA" id="ARBA00001933"/>
    </source>
</evidence>
<dbReference type="PANTHER" id="PTHR43586">
    <property type="entry name" value="CYSTEINE DESULFURASE"/>
    <property type="match status" value="1"/>
</dbReference>
<dbReference type="InterPro" id="IPR015421">
    <property type="entry name" value="PyrdxlP-dep_Trfase_major"/>
</dbReference>
<keyword evidence="8" id="KW-1185">Reference proteome</keyword>
<dbReference type="InterPro" id="IPR015422">
    <property type="entry name" value="PyrdxlP-dep_Trfase_small"/>
</dbReference>
<reference evidence="8" key="1">
    <citation type="submission" date="2019-08" db="EMBL/GenBank/DDBJ databases">
        <title>Limnoglobus roseus gen. nov., sp. nov., a novel freshwater planctomycete with a giant genome from the family Gemmataceae.</title>
        <authorList>
            <person name="Kulichevskaya I.S."/>
            <person name="Naumoff D.G."/>
            <person name="Miroshnikov K."/>
            <person name="Ivanova A."/>
            <person name="Philippov D.A."/>
            <person name="Hakobyan A."/>
            <person name="Rijpstra I.C."/>
            <person name="Sinninghe Damste J.S."/>
            <person name="Liesack W."/>
            <person name="Dedysh S.N."/>
        </authorList>
    </citation>
    <scope>NUCLEOTIDE SEQUENCE [LARGE SCALE GENOMIC DNA]</scope>
    <source>
        <strain evidence="8">PX52</strain>
    </source>
</reference>
<evidence type="ECO:0000313" key="7">
    <source>
        <dbReference type="EMBL" id="QEL15642.1"/>
    </source>
</evidence>
<feature type="domain" description="Aminotransferase class V" evidence="6">
    <location>
        <begin position="2"/>
        <end position="369"/>
    </location>
</feature>
<dbReference type="OrthoDB" id="9804366at2"/>
<dbReference type="SUPFAM" id="SSF53383">
    <property type="entry name" value="PLP-dependent transferases"/>
    <property type="match status" value="1"/>
</dbReference>
<comment type="catalytic activity">
    <reaction evidence="5">
        <text>(sulfur carrier)-H + L-cysteine = (sulfur carrier)-SH + L-alanine</text>
        <dbReference type="Rhea" id="RHEA:43892"/>
        <dbReference type="Rhea" id="RHEA-COMP:14737"/>
        <dbReference type="Rhea" id="RHEA-COMP:14739"/>
        <dbReference type="ChEBI" id="CHEBI:29917"/>
        <dbReference type="ChEBI" id="CHEBI:35235"/>
        <dbReference type="ChEBI" id="CHEBI:57972"/>
        <dbReference type="ChEBI" id="CHEBI:64428"/>
        <dbReference type="EC" id="2.8.1.7"/>
    </reaction>
</comment>
<dbReference type="InterPro" id="IPR015424">
    <property type="entry name" value="PyrdxlP-dep_Trfase"/>
</dbReference>
<dbReference type="Proteomes" id="UP000324974">
    <property type="component" value="Chromosome"/>
</dbReference>
<keyword evidence="7" id="KW-0032">Aminotransferase</keyword>
<dbReference type="NCBIfam" id="TIGR01977">
    <property type="entry name" value="am_tr_V_EF2568"/>
    <property type="match status" value="1"/>
</dbReference>
<dbReference type="Gene3D" id="3.90.1150.10">
    <property type="entry name" value="Aspartate Aminotransferase, domain 1"/>
    <property type="match status" value="1"/>
</dbReference>
<keyword evidence="7" id="KW-0808">Transferase</keyword>
<comment type="cofactor">
    <cofactor evidence="1">
        <name>pyridoxal 5'-phosphate</name>
        <dbReference type="ChEBI" id="CHEBI:597326"/>
    </cofactor>
</comment>
<proteinExistence type="inferred from homology"/>
<dbReference type="GO" id="GO:0008483">
    <property type="term" value="F:transaminase activity"/>
    <property type="evidence" value="ECO:0007669"/>
    <property type="project" value="UniProtKB-KW"/>
</dbReference>
<evidence type="ECO:0000256" key="3">
    <source>
        <dbReference type="ARBA" id="ARBA00012239"/>
    </source>
</evidence>
<dbReference type="KEGG" id="lrs:PX52LOC_02577"/>
<comment type="similarity">
    <text evidence="2">Belongs to the class-V pyridoxal-phosphate-dependent aminotransferase family. Csd subfamily.</text>
</comment>
<gene>
    <name evidence="7" type="ORF">PX52LOC_02577</name>
</gene>
<dbReference type="GO" id="GO:0031071">
    <property type="term" value="F:cysteine desulfurase activity"/>
    <property type="evidence" value="ECO:0007669"/>
    <property type="project" value="UniProtKB-EC"/>
</dbReference>
<dbReference type="Gene3D" id="3.40.640.10">
    <property type="entry name" value="Type I PLP-dependent aspartate aminotransferase-like (Major domain)"/>
    <property type="match status" value="1"/>
</dbReference>
<dbReference type="EMBL" id="CP042425">
    <property type="protein sequence ID" value="QEL15642.1"/>
    <property type="molecule type" value="Genomic_DNA"/>
</dbReference>
<evidence type="ECO:0000256" key="4">
    <source>
        <dbReference type="ARBA" id="ARBA00022898"/>
    </source>
</evidence>
<evidence type="ECO:0000259" key="6">
    <source>
        <dbReference type="Pfam" id="PF00266"/>
    </source>
</evidence>
<keyword evidence="4" id="KW-0663">Pyridoxal phosphate</keyword>
<dbReference type="AlphaFoldDB" id="A0A5C1ACZ3"/>
<dbReference type="InterPro" id="IPR000192">
    <property type="entry name" value="Aminotrans_V_dom"/>
</dbReference>
<name>A0A5C1ACZ3_9BACT</name>
<dbReference type="Pfam" id="PF00266">
    <property type="entry name" value="Aminotran_5"/>
    <property type="match status" value="1"/>
</dbReference>
<dbReference type="InterPro" id="IPR010969">
    <property type="entry name" value="Cys_dSase-rel_unknwn_funct"/>
</dbReference>
<dbReference type="EC" id="2.8.1.7" evidence="3"/>
<dbReference type="InterPro" id="IPR016454">
    <property type="entry name" value="Cysteine_dSase"/>
</dbReference>
<dbReference type="RefSeq" id="WP_149110437.1">
    <property type="nucleotide sequence ID" value="NZ_CP042425.1"/>
</dbReference>
<protein>
    <recommendedName>
        <fullName evidence="3">cysteine desulfurase</fullName>
        <ecNumber evidence="3">2.8.1.7</ecNumber>
    </recommendedName>
</protein>
<sequence length="379" mass="40320">MIYLDNAATSFPKPEAVYVAMDKFARTTLANPGRAGHKMALAAEHALDDGRHRLNKFVNGKGPERFIFTLNCTDALNMAFKGVLNNGDHVVTTDLEHNSVSRPLVAMAEAGFITLTRVASDGGGTIDPDAIAKAITPKTKLVAVTHASNVIGTVQPVGEIGRICRERDVIFLVDAAQTIGVVPIDVQAMHIDLLAFPGHKCLFGPTGTGALYVAPRVVVKPWREGGTGGDSSTPTQPKDFPYYLEGGTPNVLGVVGMVAGLDFVEAETPEKLRAHEVELCDRLYQQLEGSALTFVGHRDSARKVGTLSFFSELIPAPEIGGILDQAFDIAIRPGLHCAPYVHRAVGSFPDGLVRVSPGPFSTAADIDTLASALKEITAM</sequence>
<dbReference type="PANTHER" id="PTHR43586:SF4">
    <property type="entry name" value="ISOPENICILLIN N EPIMERASE"/>
    <property type="match status" value="1"/>
</dbReference>
<organism evidence="7 8">
    <name type="scientific">Limnoglobus roseus</name>
    <dbReference type="NCBI Taxonomy" id="2598579"/>
    <lineage>
        <taxon>Bacteria</taxon>
        <taxon>Pseudomonadati</taxon>
        <taxon>Planctomycetota</taxon>
        <taxon>Planctomycetia</taxon>
        <taxon>Gemmatales</taxon>
        <taxon>Gemmataceae</taxon>
        <taxon>Limnoglobus</taxon>
    </lineage>
</organism>
<evidence type="ECO:0000313" key="8">
    <source>
        <dbReference type="Proteomes" id="UP000324974"/>
    </source>
</evidence>